<dbReference type="Proteomes" id="UP000266327">
    <property type="component" value="Unassembled WGS sequence"/>
</dbReference>
<comment type="caution">
    <text evidence="1">The sequence shown here is derived from an EMBL/GenBank/DDBJ whole genome shotgun (WGS) entry which is preliminary data.</text>
</comment>
<protein>
    <submittedName>
        <fullName evidence="1">Uncharacterized protein</fullName>
    </submittedName>
</protein>
<name>A0A3A3GMY5_9BURK</name>
<reference evidence="2" key="1">
    <citation type="submission" date="2018-09" db="EMBL/GenBank/DDBJ databases">
        <authorList>
            <person name="Zhu H."/>
        </authorList>
    </citation>
    <scope>NUCLEOTIDE SEQUENCE [LARGE SCALE GENOMIC DNA]</scope>
    <source>
        <strain evidence="2">K1S02-23</strain>
    </source>
</reference>
<evidence type="ECO:0000313" key="2">
    <source>
        <dbReference type="Proteomes" id="UP000266327"/>
    </source>
</evidence>
<dbReference type="EMBL" id="QYUQ01000002">
    <property type="protein sequence ID" value="RJG03656.1"/>
    <property type="molecule type" value="Genomic_DNA"/>
</dbReference>
<keyword evidence="2" id="KW-1185">Reference proteome</keyword>
<sequence>MSMHRCRYEVWSYSTAWGKWIRDIYPDLGTATMRYEDLLLFGEAARPPRPANLPLPLKDRLGFALSRIFKRARFGQSSANRMHS</sequence>
<evidence type="ECO:0000313" key="1">
    <source>
        <dbReference type="EMBL" id="RJG03656.1"/>
    </source>
</evidence>
<dbReference type="RefSeq" id="WP_119787145.1">
    <property type="nucleotide sequence ID" value="NZ_QYUQ01000002.1"/>
</dbReference>
<dbReference type="OrthoDB" id="9885126at2"/>
<dbReference type="AlphaFoldDB" id="A0A3A3GMY5"/>
<organism evidence="1 2">
    <name type="scientific">Noviherbaspirillum sedimenti</name>
    <dbReference type="NCBI Taxonomy" id="2320865"/>
    <lineage>
        <taxon>Bacteria</taxon>
        <taxon>Pseudomonadati</taxon>
        <taxon>Pseudomonadota</taxon>
        <taxon>Betaproteobacteria</taxon>
        <taxon>Burkholderiales</taxon>
        <taxon>Oxalobacteraceae</taxon>
        <taxon>Noviherbaspirillum</taxon>
    </lineage>
</organism>
<proteinExistence type="predicted"/>
<gene>
    <name evidence="1" type="ORF">D3878_20370</name>
</gene>
<accession>A0A3A3GMY5</accession>